<dbReference type="AlphaFoldDB" id="A0A6A6GLZ3"/>
<keyword evidence="5" id="KW-1185">Reference proteome</keyword>
<dbReference type="PANTHER" id="PTHR46082">
    <property type="entry name" value="ATP/GTP-BINDING PROTEIN-RELATED"/>
    <property type="match status" value="1"/>
</dbReference>
<keyword evidence="1" id="KW-0677">Repeat</keyword>
<evidence type="ECO:0000256" key="1">
    <source>
        <dbReference type="ARBA" id="ARBA00022737"/>
    </source>
</evidence>
<dbReference type="GO" id="GO:0003824">
    <property type="term" value="F:catalytic activity"/>
    <property type="evidence" value="ECO:0007669"/>
    <property type="project" value="InterPro"/>
</dbReference>
<dbReference type="Pfam" id="PF24883">
    <property type="entry name" value="NPHP3_N"/>
    <property type="match status" value="1"/>
</dbReference>
<feature type="domain" description="Nephrocystin 3-like N-terminal" evidence="3">
    <location>
        <begin position="438"/>
        <end position="614"/>
    </location>
</feature>
<dbReference type="Gene3D" id="3.40.50.300">
    <property type="entry name" value="P-loop containing nucleotide triphosphate hydrolases"/>
    <property type="match status" value="1"/>
</dbReference>
<evidence type="ECO:0000313" key="4">
    <source>
        <dbReference type="EMBL" id="KAF2226691.1"/>
    </source>
</evidence>
<evidence type="ECO:0000313" key="5">
    <source>
        <dbReference type="Proteomes" id="UP000799538"/>
    </source>
</evidence>
<dbReference type="Gene3D" id="3.40.50.1580">
    <property type="entry name" value="Nucleoside phosphorylase domain"/>
    <property type="match status" value="1"/>
</dbReference>
<dbReference type="PANTHER" id="PTHR46082:SF11">
    <property type="entry name" value="AAA+ ATPASE DOMAIN-CONTAINING PROTEIN-RELATED"/>
    <property type="match status" value="1"/>
</dbReference>
<gene>
    <name evidence="4" type="ORF">BDZ85DRAFT_53212</name>
</gene>
<dbReference type="InterPro" id="IPR056884">
    <property type="entry name" value="NPHP3-like_N"/>
</dbReference>
<sequence>MAKRKTTLTTRTHDDYRIGIVCALDFEQVAVLSMLDETHDDLRRIHGDGNRYRLGSLSGHNVVIACLPAGLIGTTQASHLVSDMGRSFSKLRFVLMVGIGGGVPSQTRDMRLGDIAVSVPSGKHPGLVEWDRGKLESHGFNRTGSLNIPPLELLHSVQALRGTHMTGDNRLDQHIERAAVQHQSLKETLFSFPGYQWDRLYEADYSHGNATTCAQCDVSRTIPRVDRGGRTPQIFYGNIGSGDEVIKEGLQRDAIAKDSDIICFEMEAAGIAGILPYLVIRGICDYADSHKHKLWQPWAAVTAAAFAKELLRFVESDVEGLDSSTTRIRSTSVALPVISVTGPATIGIGGPATGGNHDRKGHAARHEITAVGARSASPKRSRDEAEQEDTDDGDSSSIGHSYDEMSSLSERKKACLDSLSFPGMKLRESDINRKIPRTCNWLLENDTYKTWESEAGCLWLKGKPGAGKSTMMKFIVDTMRRQRRKRTIIISHFFDARRPGLQKTRAGLLRALLYQLLIRAEDLLLDFLDRCLERRIDENCDLEDLVWHENILESELELIIQNASTTYSVIILVDALDECRGDVITTRSISVYLNDLCSITEDSEHPLAVIVACRPWPEVMSGYDHIITVDECNIEDVRTAISHRLKGQELPQREVASIQRRIEERASGVIQWVLLVAARVVESTMNGADEETMIKVIDEAPQELYEIYGQLLATLSDDEAEKTRHIMQWVCHARTPLSLDDLRVALVMDTDHLASTAEGTVLLHEGCRSAEKMGKRVKLLSRGLLETKSKDGRRHVQFMHHSVREYMIAHGLKILDKGATVSTDSLIDWTAAPSAECRLALACIRYLNIDETVGSIQPPEDSRRTLQQRGFLRYAVMHWMTHVNIAAHSEEEMASIIDGLETWTSLTIASWIAYYETVCVDADLPSNFVAGMNLLNIAVEANLSHVARVILSRGRASGRSSSLTRFTRLTLWQTWSRAHISRCVVASATSQWSLPPSIRLHTLDAQKFCA</sequence>
<accession>A0A6A6GLZ3</accession>
<dbReference type="InterPro" id="IPR027417">
    <property type="entry name" value="P-loop_NTPase"/>
</dbReference>
<reference evidence="5" key="1">
    <citation type="journal article" date="2020" name="Stud. Mycol.">
        <title>101 Dothideomycetes genomes: A test case for predicting lifestyles and emergence of pathogens.</title>
        <authorList>
            <person name="Haridas S."/>
            <person name="Albert R."/>
            <person name="Binder M."/>
            <person name="Bloem J."/>
            <person name="LaButti K."/>
            <person name="Salamov A."/>
            <person name="Andreopoulos B."/>
            <person name="Baker S."/>
            <person name="Barry K."/>
            <person name="Bills G."/>
            <person name="Bluhm B."/>
            <person name="Cannon C."/>
            <person name="Castanera R."/>
            <person name="Culley D."/>
            <person name="Daum C."/>
            <person name="Ezra D."/>
            <person name="Gonzalez J."/>
            <person name="Henrissat B."/>
            <person name="Kuo A."/>
            <person name="Liang C."/>
            <person name="Lipzen A."/>
            <person name="Lutzoni F."/>
            <person name="Magnuson J."/>
            <person name="Mondo S."/>
            <person name="Nolan M."/>
            <person name="Ohm R."/>
            <person name="Pangilinan J."/>
            <person name="Park H.-J."/>
            <person name="Ramirez L."/>
            <person name="Alfaro M."/>
            <person name="Sun H."/>
            <person name="Tritt A."/>
            <person name="Yoshinaga Y."/>
            <person name="Zwiers L.-H."/>
            <person name="Turgeon B."/>
            <person name="Goodwin S."/>
            <person name="Spatafora J."/>
            <person name="Crous P."/>
            <person name="Grigoriev I."/>
        </authorList>
    </citation>
    <scope>NUCLEOTIDE SEQUENCE [LARGE SCALE GENOMIC DNA]</scope>
    <source>
        <strain evidence="5">CECT 20119</strain>
    </source>
</reference>
<protein>
    <recommendedName>
        <fullName evidence="3">Nephrocystin 3-like N-terminal domain-containing protein</fullName>
    </recommendedName>
</protein>
<dbReference type="InterPro" id="IPR035994">
    <property type="entry name" value="Nucleoside_phosphorylase_sf"/>
</dbReference>
<dbReference type="SUPFAM" id="SSF53167">
    <property type="entry name" value="Purine and uridine phosphorylases"/>
    <property type="match status" value="1"/>
</dbReference>
<name>A0A6A6GLZ3_9PEZI</name>
<proteinExistence type="predicted"/>
<dbReference type="Proteomes" id="UP000799538">
    <property type="component" value="Unassembled WGS sequence"/>
</dbReference>
<feature type="region of interest" description="Disordered" evidence="2">
    <location>
        <begin position="369"/>
        <end position="405"/>
    </location>
</feature>
<dbReference type="InterPro" id="IPR053137">
    <property type="entry name" value="NLR-like"/>
</dbReference>
<feature type="compositionally biased region" description="Polar residues" evidence="2">
    <location>
        <begin position="395"/>
        <end position="405"/>
    </location>
</feature>
<evidence type="ECO:0000256" key="2">
    <source>
        <dbReference type="SAM" id="MobiDB-lite"/>
    </source>
</evidence>
<dbReference type="OrthoDB" id="1577640at2759"/>
<feature type="compositionally biased region" description="Acidic residues" evidence="2">
    <location>
        <begin position="385"/>
        <end position="394"/>
    </location>
</feature>
<evidence type="ECO:0000259" key="3">
    <source>
        <dbReference type="Pfam" id="PF24883"/>
    </source>
</evidence>
<dbReference type="EMBL" id="ML992502">
    <property type="protein sequence ID" value="KAF2226691.1"/>
    <property type="molecule type" value="Genomic_DNA"/>
</dbReference>
<dbReference type="SUPFAM" id="SSF52540">
    <property type="entry name" value="P-loop containing nucleoside triphosphate hydrolases"/>
    <property type="match status" value="1"/>
</dbReference>
<organism evidence="4 5">
    <name type="scientific">Elsinoe ampelina</name>
    <dbReference type="NCBI Taxonomy" id="302913"/>
    <lineage>
        <taxon>Eukaryota</taxon>
        <taxon>Fungi</taxon>
        <taxon>Dikarya</taxon>
        <taxon>Ascomycota</taxon>
        <taxon>Pezizomycotina</taxon>
        <taxon>Dothideomycetes</taxon>
        <taxon>Dothideomycetidae</taxon>
        <taxon>Myriangiales</taxon>
        <taxon>Elsinoaceae</taxon>
        <taxon>Elsinoe</taxon>
    </lineage>
</organism>
<dbReference type="GO" id="GO:0009116">
    <property type="term" value="P:nucleoside metabolic process"/>
    <property type="evidence" value="ECO:0007669"/>
    <property type="project" value="InterPro"/>
</dbReference>